<protein>
    <submittedName>
        <fullName evidence="1">Uncharacterized protein</fullName>
    </submittedName>
</protein>
<name>A0A0F9RZN2_9ZZZZ</name>
<comment type="caution">
    <text evidence="1">The sequence shown here is derived from an EMBL/GenBank/DDBJ whole genome shotgun (WGS) entry which is preliminary data.</text>
</comment>
<reference evidence="1" key="1">
    <citation type="journal article" date="2015" name="Nature">
        <title>Complex archaea that bridge the gap between prokaryotes and eukaryotes.</title>
        <authorList>
            <person name="Spang A."/>
            <person name="Saw J.H."/>
            <person name="Jorgensen S.L."/>
            <person name="Zaremba-Niedzwiedzka K."/>
            <person name="Martijn J."/>
            <person name="Lind A.E."/>
            <person name="van Eijk R."/>
            <person name="Schleper C."/>
            <person name="Guy L."/>
            <person name="Ettema T.J."/>
        </authorList>
    </citation>
    <scope>NUCLEOTIDE SEQUENCE</scope>
</reference>
<organism evidence="1">
    <name type="scientific">marine sediment metagenome</name>
    <dbReference type="NCBI Taxonomy" id="412755"/>
    <lineage>
        <taxon>unclassified sequences</taxon>
        <taxon>metagenomes</taxon>
        <taxon>ecological metagenomes</taxon>
    </lineage>
</organism>
<proteinExistence type="predicted"/>
<evidence type="ECO:0000313" key="1">
    <source>
        <dbReference type="EMBL" id="KKN30376.1"/>
    </source>
</evidence>
<accession>A0A0F9RZN2</accession>
<gene>
    <name evidence="1" type="ORF">LCGC14_0834790</name>
</gene>
<sequence length="80" mass="8880">MAKLDDAVQILIQRALVLRTMEHRPGCEFMVTRNPDCCGCTAAITVDMLINLVTTAALQSTLEEVRRQVRSAADQFKETA</sequence>
<dbReference type="EMBL" id="LAZR01002412">
    <property type="protein sequence ID" value="KKN30376.1"/>
    <property type="molecule type" value="Genomic_DNA"/>
</dbReference>
<dbReference type="AlphaFoldDB" id="A0A0F9RZN2"/>